<evidence type="ECO:0000256" key="10">
    <source>
        <dbReference type="ARBA" id="ARBA00022807"/>
    </source>
</evidence>
<feature type="compositionally biased region" description="Pro residues" evidence="13">
    <location>
        <begin position="157"/>
        <end position="183"/>
    </location>
</feature>
<evidence type="ECO:0000256" key="6">
    <source>
        <dbReference type="ARBA" id="ARBA00022723"/>
    </source>
</evidence>
<feature type="domain" description="OTU" evidence="15">
    <location>
        <begin position="382"/>
        <end position="538"/>
    </location>
</feature>
<evidence type="ECO:0000256" key="11">
    <source>
        <dbReference type="ARBA" id="ARBA00022833"/>
    </source>
</evidence>
<dbReference type="RefSeq" id="XP_050553858.1">
    <property type="nucleotide sequence ID" value="XM_050697901.1"/>
</dbReference>
<dbReference type="RefSeq" id="XP_050553857.1">
    <property type="nucleotide sequence ID" value="XM_050697900.1"/>
</dbReference>
<keyword evidence="16" id="KW-1185">Reference proteome</keyword>
<comment type="catalytic activity">
    <reaction evidence="1">
        <text>Thiol-dependent hydrolysis of ester, thioester, amide, peptide and isopeptide bonds formed by the C-terminal Gly of ubiquitin (a 76-residue protein attached to proteins as an intracellular targeting signal).</text>
        <dbReference type="EC" id="3.4.19.12"/>
    </reaction>
</comment>
<dbReference type="PROSITE" id="PS50802">
    <property type="entry name" value="OTU"/>
    <property type="match status" value="1"/>
</dbReference>
<gene>
    <name evidence="17 18 19 20" type="primary">LOC118270850</name>
</gene>
<dbReference type="Pfam" id="PF02338">
    <property type="entry name" value="OTU"/>
    <property type="match status" value="1"/>
</dbReference>
<dbReference type="RefSeq" id="XP_050553856.1">
    <property type="nucleotide sequence ID" value="XM_050697899.1"/>
</dbReference>
<evidence type="ECO:0000256" key="13">
    <source>
        <dbReference type="SAM" id="MobiDB-lite"/>
    </source>
</evidence>
<dbReference type="Gene3D" id="4.10.1060.10">
    <property type="entry name" value="Zinc finger, RanBP2-type"/>
    <property type="match status" value="2"/>
</dbReference>
<evidence type="ECO:0000313" key="17">
    <source>
        <dbReference type="RefSeq" id="XP_050553856.1"/>
    </source>
</evidence>
<dbReference type="InterPro" id="IPR003323">
    <property type="entry name" value="OTU_dom"/>
</dbReference>
<dbReference type="InterPro" id="IPR036443">
    <property type="entry name" value="Znf_RanBP2_sf"/>
</dbReference>
<keyword evidence="4" id="KW-0645">Protease</keyword>
<dbReference type="EC" id="3.4.19.12" evidence="3"/>
<dbReference type="GeneID" id="118270850"/>
<dbReference type="InterPro" id="IPR001876">
    <property type="entry name" value="Znf_RanBP2"/>
</dbReference>
<keyword evidence="10" id="KW-0788">Thiol protease</keyword>
<dbReference type="Proteomes" id="UP000829999">
    <property type="component" value="Chromosome 13"/>
</dbReference>
<dbReference type="GO" id="GO:0030177">
    <property type="term" value="P:positive regulation of Wnt signaling pathway"/>
    <property type="evidence" value="ECO:0007669"/>
    <property type="project" value="TreeGrafter"/>
</dbReference>
<evidence type="ECO:0000256" key="1">
    <source>
        <dbReference type="ARBA" id="ARBA00000707"/>
    </source>
</evidence>
<evidence type="ECO:0000313" key="16">
    <source>
        <dbReference type="Proteomes" id="UP000829999"/>
    </source>
</evidence>
<evidence type="ECO:0000259" key="14">
    <source>
        <dbReference type="PROSITE" id="PS50199"/>
    </source>
</evidence>
<dbReference type="GO" id="GO:0005737">
    <property type="term" value="C:cytoplasm"/>
    <property type="evidence" value="ECO:0007669"/>
    <property type="project" value="TreeGrafter"/>
</dbReference>
<dbReference type="GO" id="GO:0071947">
    <property type="term" value="P:protein deubiquitination involved in ubiquitin-dependent protein catabolic process"/>
    <property type="evidence" value="ECO:0007669"/>
    <property type="project" value="TreeGrafter"/>
</dbReference>
<name>A0A9R0DVD1_SPOFR</name>
<evidence type="ECO:0000313" key="19">
    <source>
        <dbReference type="RefSeq" id="XP_050553858.1"/>
    </source>
</evidence>
<keyword evidence="7 12" id="KW-0863">Zinc-finger</keyword>
<keyword evidence="11" id="KW-0862">Zinc</keyword>
<evidence type="ECO:0000313" key="18">
    <source>
        <dbReference type="RefSeq" id="XP_050553857.1"/>
    </source>
</evidence>
<dbReference type="InterPro" id="IPR041294">
    <property type="entry name" value="AnkUBD"/>
</dbReference>
<dbReference type="OrthoDB" id="6275030at2759"/>
<dbReference type="SUPFAM" id="SSF90209">
    <property type="entry name" value="Ran binding protein zinc finger-like"/>
    <property type="match status" value="2"/>
</dbReference>
<dbReference type="GO" id="GO:0016055">
    <property type="term" value="P:Wnt signaling pathway"/>
    <property type="evidence" value="ECO:0007669"/>
    <property type="project" value="UniProtKB-KW"/>
</dbReference>
<dbReference type="PROSITE" id="PS50199">
    <property type="entry name" value="ZF_RANBP2_2"/>
    <property type="match status" value="2"/>
</dbReference>
<feature type="domain" description="RanBP2-type" evidence="14">
    <location>
        <begin position="126"/>
        <end position="155"/>
    </location>
</feature>
<dbReference type="PANTHER" id="PTHR13367:SF28">
    <property type="entry name" value="UBIQUITIN THIOESTERASE ZRANB1"/>
    <property type="match status" value="1"/>
</dbReference>
<reference evidence="17 18" key="1">
    <citation type="submission" date="2025-04" db="UniProtKB">
        <authorList>
            <consortium name="RefSeq"/>
        </authorList>
    </citation>
    <scope>IDENTIFICATION</scope>
    <source>
        <tissue evidence="17 18">Whole larval tissue</tissue>
    </source>
</reference>
<organism evidence="16 20">
    <name type="scientific">Spodoptera frugiperda</name>
    <name type="common">Fall armyworm</name>
    <dbReference type="NCBI Taxonomy" id="7108"/>
    <lineage>
        <taxon>Eukaryota</taxon>
        <taxon>Metazoa</taxon>
        <taxon>Ecdysozoa</taxon>
        <taxon>Arthropoda</taxon>
        <taxon>Hexapoda</taxon>
        <taxon>Insecta</taxon>
        <taxon>Pterygota</taxon>
        <taxon>Neoptera</taxon>
        <taxon>Endopterygota</taxon>
        <taxon>Lepidoptera</taxon>
        <taxon>Glossata</taxon>
        <taxon>Ditrysia</taxon>
        <taxon>Noctuoidea</taxon>
        <taxon>Noctuidae</taxon>
        <taxon>Amphipyrinae</taxon>
        <taxon>Spodoptera</taxon>
    </lineage>
</organism>
<dbReference type="Gene3D" id="1.25.40.560">
    <property type="match status" value="1"/>
</dbReference>
<dbReference type="Pfam" id="PF00641">
    <property type="entry name" value="Zn_ribbon_RanBP"/>
    <property type="match status" value="2"/>
</dbReference>
<dbReference type="GO" id="GO:0005634">
    <property type="term" value="C:nucleus"/>
    <property type="evidence" value="ECO:0007669"/>
    <property type="project" value="TreeGrafter"/>
</dbReference>
<proteinExistence type="inferred from homology"/>
<dbReference type="GO" id="GO:0008270">
    <property type="term" value="F:zinc ion binding"/>
    <property type="evidence" value="ECO:0007669"/>
    <property type="project" value="UniProtKB-KW"/>
</dbReference>
<evidence type="ECO:0000256" key="9">
    <source>
        <dbReference type="ARBA" id="ARBA00022801"/>
    </source>
</evidence>
<evidence type="ECO:0000256" key="4">
    <source>
        <dbReference type="ARBA" id="ARBA00022670"/>
    </source>
</evidence>
<protein>
    <recommendedName>
        <fullName evidence="3">ubiquitinyl hydrolase 1</fullName>
        <ecNumber evidence="3">3.4.19.12</ecNumber>
    </recommendedName>
</protein>
<dbReference type="GO" id="GO:0004843">
    <property type="term" value="F:cysteine-type deubiquitinase activity"/>
    <property type="evidence" value="ECO:0007669"/>
    <property type="project" value="UniProtKB-EC"/>
</dbReference>
<dbReference type="InterPro" id="IPR051346">
    <property type="entry name" value="OTU_Deubiquitinase"/>
</dbReference>
<evidence type="ECO:0000259" key="15">
    <source>
        <dbReference type="PROSITE" id="PS50802"/>
    </source>
</evidence>
<sequence length="702" mass="75636">MSEEVQDDGSRNSASLDESDASGAECATLDASTNISQTTISQMTASSVTATEGAKWCCHVCTYENFPLSRKCTMCRSPKSVVNEDIFRLQDGASALPTQEICGAEAVTERLKPLRISSPQGASASSVAKWPCPTCTYDNWPRSLKCAMCGSSNPAAPPAPPAPPAAPPAPPAHPPPAYTPHPAHPALGINDICNSQSASIHELDAGARRSKRRNNTDWIWLQACLGVVEGDARCVESYLSGGGDPARALTHAEVALLNRASAFDAGHTLVHLAIRFQRQEILSTLLSRISGGGPGLKRSPSYIAPDLASAIRRHIASTVRYKKGGFPVRYIGEFSTFYLPAEISELPAAIQEQLFSELLDREAQATLEGARPPLLNWRGSRLYALWNRSAGDCLPDALCQAAWGVADRHNTLRAALHDALQQRALYARWAAWERAQAARLQYAPSEAQLRAEWARLAAAAARPGQALHQLHVWALAHVLRRPILVYGVDVVNSFRGEALGYARFRGLYLPLLCEAEGCSKSPLSLAYTRGHFSALVPLAPRVLDERAAALPLTDPDGKLLPVHFLSADEMCDPESVVRRWVCAGEWRGVLAARQALPPRPLLQAQLLEEWLNHYRRLAYVLLSVYYIARVYAAAAPAAGAAVGGVAQPLPPPGATDAGPGAAAAAGAARLLQRRGRGRRHGRRVASCDVTRSATTLLFEFTI</sequence>
<dbReference type="CTD" id="41179"/>
<dbReference type="PANTHER" id="PTHR13367">
    <property type="entry name" value="UBIQUITIN THIOESTERASE"/>
    <property type="match status" value="1"/>
</dbReference>
<evidence type="ECO:0000256" key="2">
    <source>
        <dbReference type="ARBA" id="ARBA00005865"/>
    </source>
</evidence>
<evidence type="ECO:0000256" key="8">
    <source>
        <dbReference type="ARBA" id="ARBA00022786"/>
    </source>
</evidence>
<dbReference type="Pfam" id="PF18418">
    <property type="entry name" value="AnkUBD"/>
    <property type="match status" value="1"/>
</dbReference>
<accession>A0A9R0DVD1</accession>
<evidence type="ECO:0000256" key="12">
    <source>
        <dbReference type="PROSITE-ProRule" id="PRU00322"/>
    </source>
</evidence>
<dbReference type="SMART" id="SM00547">
    <property type="entry name" value="ZnF_RBZ"/>
    <property type="match status" value="2"/>
</dbReference>
<keyword evidence="9" id="KW-0378">Hydrolase</keyword>
<comment type="similarity">
    <text evidence="2">Belongs to the peptidase C64 family.</text>
</comment>
<keyword evidence="6" id="KW-0479">Metal-binding</keyword>
<evidence type="ECO:0000256" key="7">
    <source>
        <dbReference type="ARBA" id="ARBA00022771"/>
    </source>
</evidence>
<evidence type="ECO:0000256" key="5">
    <source>
        <dbReference type="ARBA" id="ARBA00022687"/>
    </source>
</evidence>
<dbReference type="GO" id="GO:0016477">
    <property type="term" value="P:cell migration"/>
    <property type="evidence" value="ECO:0007669"/>
    <property type="project" value="TreeGrafter"/>
</dbReference>
<evidence type="ECO:0000313" key="20">
    <source>
        <dbReference type="RefSeq" id="XP_050553859.1"/>
    </source>
</evidence>
<dbReference type="GO" id="GO:0035523">
    <property type="term" value="P:protein K29-linked deubiquitination"/>
    <property type="evidence" value="ECO:0007669"/>
    <property type="project" value="TreeGrafter"/>
</dbReference>
<dbReference type="RefSeq" id="XP_050553859.1">
    <property type="nucleotide sequence ID" value="XM_050697902.1"/>
</dbReference>
<evidence type="ECO:0000256" key="3">
    <source>
        <dbReference type="ARBA" id="ARBA00012759"/>
    </source>
</evidence>
<dbReference type="Gene3D" id="3.90.70.80">
    <property type="match status" value="1"/>
</dbReference>
<keyword evidence="5" id="KW-0879">Wnt signaling pathway</keyword>
<dbReference type="GO" id="GO:0070530">
    <property type="term" value="F:K63-linked polyubiquitin modification-dependent protein binding"/>
    <property type="evidence" value="ECO:0007669"/>
    <property type="project" value="TreeGrafter"/>
</dbReference>
<dbReference type="GO" id="GO:1990168">
    <property type="term" value="P:protein K33-linked deubiquitination"/>
    <property type="evidence" value="ECO:0007669"/>
    <property type="project" value="TreeGrafter"/>
</dbReference>
<dbReference type="PROSITE" id="PS01358">
    <property type="entry name" value="ZF_RANBP2_1"/>
    <property type="match status" value="2"/>
</dbReference>
<dbReference type="GO" id="GO:0007010">
    <property type="term" value="P:cytoskeleton organization"/>
    <property type="evidence" value="ECO:0007669"/>
    <property type="project" value="TreeGrafter"/>
</dbReference>
<dbReference type="AlphaFoldDB" id="A0A9R0DVD1"/>
<feature type="region of interest" description="Disordered" evidence="13">
    <location>
        <begin position="1"/>
        <end position="24"/>
    </location>
</feature>
<keyword evidence="8" id="KW-0833">Ubl conjugation pathway</keyword>
<feature type="domain" description="RanBP2-type" evidence="14">
    <location>
        <begin position="51"/>
        <end position="81"/>
    </location>
</feature>
<feature type="region of interest" description="Disordered" evidence="13">
    <location>
        <begin position="157"/>
        <end position="184"/>
    </location>
</feature>